<evidence type="ECO:0000256" key="5">
    <source>
        <dbReference type="ARBA" id="ARBA00023163"/>
    </source>
</evidence>
<dbReference type="SUPFAM" id="SSF88659">
    <property type="entry name" value="Sigma3 and sigma4 domains of RNA polymerase sigma factors"/>
    <property type="match status" value="1"/>
</dbReference>
<dbReference type="Gene3D" id="1.10.10.10">
    <property type="entry name" value="Winged helix-like DNA-binding domain superfamily/Winged helix DNA-binding domain"/>
    <property type="match status" value="1"/>
</dbReference>
<dbReference type="InterPro" id="IPR013325">
    <property type="entry name" value="RNA_pol_sigma_r2"/>
</dbReference>
<keyword evidence="9" id="KW-1185">Reference proteome</keyword>
<evidence type="ECO:0000259" key="7">
    <source>
        <dbReference type="Pfam" id="PF08281"/>
    </source>
</evidence>
<dbReference type="Gene3D" id="1.10.1740.10">
    <property type="match status" value="1"/>
</dbReference>
<dbReference type="InterPro" id="IPR036388">
    <property type="entry name" value="WH-like_DNA-bd_sf"/>
</dbReference>
<reference evidence="8" key="1">
    <citation type="submission" date="2023-06" db="EMBL/GenBank/DDBJ databases">
        <title>Genomic of Agaribacillus aureum.</title>
        <authorList>
            <person name="Wang G."/>
        </authorList>
    </citation>
    <scope>NUCLEOTIDE SEQUENCE</scope>
    <source>
        <strain evidence="8">BMA12</strain>
    </source>
</reference>
<keyword evidence="5" id="KW-0804">Transcription</keyword>
<dbReference type="SUPFAM" id="SSF88946">
    <property type="entry name" value="Sigma2 domain of RNA polymerase sigma factors"/>
    <property type="match status" value="1"/>
</dbReference>
<evidence type="ECO:0000259" key="6">
    <source>
        <dbReference type="Pfam" id="PF04542"/>
    </source>
</evidence>
<feature type="domain" description="RNA polymerase sigma-70 region 2" evidence="6">
    <location>
        <begin position="24"/>
        <end position="91"/>
    </location>
</feature>
<gene>
    <name evidence="8" type="ORF">QQ020_10695</name>
</gene>
<dbReference type="CDD" id="cd06171">
    <property type="entry name" value="Sigma70_r4"/>
    <property type="match status" value="1"/>
</dbReference>
<sequence>MESLSDNALMLKVKSGDLDKMGLLYQRYHQQLYGFFFKMCGNGSISEDMVQNVFFRMLKYRYTYKGEGSFKTWIYHLSRNVFADQYRKNKRFNFSEDMAKYETNIEKEQNQEELLIEYQDRILLRRAIGQLSEEKRELLILSKYQGLKYDEIADILNCSAGALKVRLHRIIKELQTSFNKMEKEGNYGIG</sequence>
<dbReference type="InterPro" id="IPR013324">
    <property type="entry name" value="RNA_pol_sigma_r3/r4-like"/>
</dbReference>
<dbReference type="PANTHER" id="PTHR43133">
    <property type="entry name" value="RNA POLYMERASE ECF-TYPE SIGMA FACTO"/>
    <property type="match status" value="1"/>
</dbReference>
<comment type="similarity">
    <text evidence="1">Belongs to the sigma-70 factor family. ECF subfamily.</text>
</comment>
<evidence type="ECO:0000256" key="3">
    <source>
        <dbReference type="ARBA" id="ARBA00023082"/>
    </source>
</evidence>
<keyword evidence="2" id="KW-0805">Transcription regulation</keyword>
<keyword evidence="3" id="KW-0731">Sigma factor</keyword>
<accession>A0ABT8L432</accession>
<name>A0ABT8L432_9BACT</name>
<evidence type="ECO:0000313" key="8">
    <source>
        <dbReference type="EMBL" id="MDN5212517.1"/>
    </source>
</evidence>
<dbReference type="InterPro" id="IPR013249">
    <property type="entry name" value="RNA_pol_sigma70_r4_t2"/>
</dbReference>
<evidence type="ECO:0000256" key="4">
    <source>
        <dbReference type="ARBA" id="ARBA00023125"/>
    </source>
</evidence>
<evidence type="ECO:0000256" key="2">
    <source>
        <dbReference type="ARBA" id="ARBA00023015"/>
    </source>
</evidence>
<dbReference type="Pfam" id="PF08281">
    <property type="entry name" value="Sigma70_r4_2"/>
    <property type="match status" value="1"/>
</dbReference>
<dbReference type="EMBL" id="JAUJEB010000001">
    <property type="protein sequence ID" value="MDN5212517.1"/>
    <property type="molecule type" value="Genomic_DNA"/>
</dbReference>
<dbReference type="InterPro" id="IPR039425">
    <property type="entry name" value="RNA_pol_sigma-70-like"/>
</dbReference>
<dbReference type="InterPro" id="IPR014284">
    <property type="entry name" value="RNA_pol_sigma-70_dom"/>
</dbReference>
<dbReference type="PANTHER" id="PTHR43133:SF8">
    <property type="entry name" value="RNA POLYMERASE SIGMA FACTOR HI_1459-RELATED"/>
    <property type="match status" value="1"/>
</dbReference>
<keyword evidence="4" id="KW-0238">DNA-binding</keyword>
<dbReference type="Pfam" id="PF04542">
    <property type="entry name" value="Sigma70_r2"/>
    <property type="match status" value="1"/>
</dbReference>
<dbReference type="InterPro" id="IPR007627">
    <property type="entry name" value="RNA_pol_sigma70_r2"/>
</dbReference>
<proteinExistence type="inferred from homology"/>
<evidence type="ECO:0000256" key="1">
    <source>
        <dbReference type="ARBA" id="ARBA00010641"/>
    </source>
</evidence>
<organism evidence="8 9">
    <name type="scientific">Agaribacillus aureus</name>
    <dbReference type="NCBI Taxonomy" id="3051825"/>
    <lineage>
        <taxon>Bacteria</taxon>
        <taxon>Pseudomonadati</taxon>
        <taxon>Bacteroidota</taxon>
        <taxon>Cytophagia</taxon>
        <taxon>Cytophagales</taxon>
        <taxon>Splendidivirgaceae</taxon>
        <taxon>Agaribacillus</taxon>
    </lineage>
</organism>
<dbReference type="RefSeq" id="WP_346757835.1">
    <property type="nucleotide sequence ID" value="NZ_JAUJEB010000001.1"/>
</dbReference>
<dbReference type="Proteomes" id="UP001172083">
    <property type="component" value="Unassembled WGS sequence"/>
</dbReference>
<protein>
    <submittedName>
        <fullName evidence="8">RNA polymerase sigma factor</fullName>
    </submittedName>
</protein>
<dbReference type="NCBIfam" id="TIGR02937">
    <property type="entry name" value="sigma70-ECF"/>
    <property type="match status" value="1"/>
</dbReference>
<comment type="caution">
    <text evidence="8">The sequence shown here is derived from an EMBL/GenBank/DDBJ whole genome shotgun (WGS) entry which is preliminary data.</text>
</comment>
<feature type="domain" description="RNA polymerase sigma factor 70 region 4 type 2" evidence="7">
    <location>
        <begin position="123"/>
        <end position="174"/>
    </location>
</feature>
<evidence type="ECO:0000313" key="9">
    <source>
        <dbReference type="Proteomes" id="UP001172083"/>
    </source>
</evidence>